<keyword evidence="3" id="KW-0804">Transcription</keyword>
<gene>
    <name evidence="5" type="ORF">KDU71_10865</name>
</gene>
<dbReference type="AlphaFoldDB" id="A0A941F4Z8"/>
<evidence type="ECO:0000313" key="6">
    <source>
        <dbReference type="Proteomes" id="UP000679220"/>
    </source>
</evidence>
<keyword evidence="1" id="KW-0805">Transcription regulation</keyword>
<sequence length="279" mass="32592">MPTNRFTLQSFLSDENEAFHIARTTINSLHTLQLHQHNYAEVFWVKEGQGIHLINGEEVPVKKGTLCLIRPDDKHTFRLDKQQEQLVVTNIAFLTDSLDGYKQRYFPNATSYFWATSKLPFSIQLSLEQLNEISALTDRLWTYERNHLHLDFIMIHIFKVLKTISVNSSHVPHWLAFALDNFNSPETLRGGVQAFVALTGRTVAHVNRVLQEHLEQTLTETVIKVRLQYVCQQLIMTNSSIKSICFDCGFESVSYFYRLFKKHYSITPLDYRKRNHKIF</sequence>
<dbReference type="Gene3D" id="1.10.10.60">
    <property type="entry name" value="Homeodomain-like"/>
    <property type="match status" value="1"/>
</dbReference>
<dbReference type="PANTHER" id="PTHR43280">
    <property type="entry name" value="ARAC-FAMILY TRANSCRIPTIONAL REGULATOR"/>
    <property type="match status" value="1"/>
</dbReference>
<dbReference type="SUPFAM" id="SSF51215">
    <property type="entry name" value="Regulatory protein AraC"/>
    <property type="match status" value="1"/>
</dbReference>
<dbReference type="SMART" id="SM00342">
    <property type="entry name" value="HTH_ARAC"/>
    <property type="match status" value="1"/>
</dbReference>
<dbReference type="InterPro" id="IPR003313">
    <property type="entry name" value="AraC-bd"/>
</dbReference>
<name>A0A941F4Z8_9BACT</name>
<evidence type="ECO:0000256" key="2">
    <source>
        <dbReference type="ARBA" id="ARBA00023125"/>
    </source>
</evidence>
<dbReference type="Proteomes" id="UP000679220">
    <property type="component" value="Unassembled WGS sequence"/>
</dbReference>
<evidence type="ECO:0000256" key="1">
    <source>
        <dbReference type="ARBA" id="ARBA00023015"/>
    </source>
</evidence>
<comment type="caution">
    <text evidence="5">The sequence shown here is derived from an EMBL/GenBank/DDBJ whole genome shotgun (WGS) entry which is preliminary data.</text>
</comment>
<dbReference type="PANTHER" id="PTHR43280:SF34">
    <property type="entry name" value="ARAC-FAMILY TRANSCRIPTIONAL REGULATOR"/>
    <property type="match status" value="1"/>
</dbReference>
<evidence type="ECO:0000259" key="4">
    <source>
        <dbReference type="PROSITE" id="PS01124"/>
    </source>
</evidence>
<protein>
    <submittedName>
        <fullName evidence="5">Helix-turn-helix domain-containing protein</fullName>
    </submittedName>
</protein>
<feature type="domain" description="HTH araC/xylS-type" evidence="4">
    <location>
        <begin position="172"/>
        <end position="274"/>
    </location>
</feature>
<dbReference type="InterPro" id="IPR009057">
    <property type="entry name" value="Homeodomain-like_sf"/>
</dbReference>
<dbReference type="EMBL" id="JAGTAR010000015">
    <property type="protein sequence ID" value="MBR8536059.1"/>
    <property type="molecule type" value="Genomic_DNA"/>
</dbReference>
<dbReference type="PROSITE" id="PS01124">
    <property type="entry name" value="HTH_ARAC_FAMILY_2"/>
    <property type="match status" value="1"/>
</dbReference>
<dbReference type="PRINTS" id="PR00032">
    <property type="entry name" value="HTHARAC"/>
</dbReference>
<dbReference type="GO" id="GO:0003700">
    <property type="term" value="F:DNA-binding transcription factor activity"/>
    <property type="evidence" value="ECO:0007669"/>
    <property type="project" value="InterPro"/>
</dbReference>
<dbReference type="InterPro" id="IPR018062">
    <property type="entry name" value="HTH_AraC-typ_CS"/>
</dbReference>
<evidence type="ECO:0000256" key="3">
    <source>
        <dbReference type="ARBA" id="ARBA00023163"/>
    </source>
</evidence>
<dbReference type="Pfam" id="PF02311">
    <property type="entry name" value="AraC_binding"/>
    <property type="match status" value="1"/>
</dbReference>
<dbReference type="SUPFAM" id="SSF46689">
    <property type="entry name" value="Homeodomain-like"/>
    <property type="match status" value="1"/>
</dbReference>
<proteinExistence type="predicted"/>
<dbReference type="InterPro" id="IPR020449">
    <property type="entry name" value="Tscrpt_reg_AraC-type_HTH"/>
</dbReference>
<keyword evidence="2" id="KW-0238">DNA-binding</keyword>
<dbReference type="InterPro" id="IPR018060">
    <property type="entry name" value="HTH_AraC"/>
</dbReference>
<dbReference type="InterPro" id="IPR014710">
    <property type="entry name" value="RmlC-like_jellyroll"/>
</dbReference>
<dbReference type="InterPro" id="IPR037923">
    <property type="entry name" value="HTH-like"/>
</dbReference>
<dbReference type="PROSITE" id="PS00041">
    <property type="entry name" value="HTH_ARAC_FAMILY_1"/>
    <property type="match status" value="1"/>
</dbReference>
<accession>A0A941F4Z8</accession>
<dbReference type="RefSeq" id="WP_212190722.1">
    <property type="nucleotide sequence ID" value="NZ_JAGTAR010000015.1"/>
</dbReference>
<organism evidence="5 6">
    <name type="scientific">Carboxylicivirga sediminis</name>
    <dbReference type="NCBI Taxonomy" id="2006564"/>
    <lineage>
        <taxon>Bacteria</taxon>
        <taxon>Pseudomonadati</taxon>
        <taxon>Bacteroidota</taxon>
        <taxon>Bacteroidia</taxon>
        <taxon>Marinilabiliales</taxon>
        <taxon>Marinilabiliaceae</taxon>
        <taxon>Carboxylicivirga</taxon>
    </lineage>
</organism>
<dbReference type="Gene3D" id="2.60.120.10">
    <property type="entry name" value="Jelly Rolls"/>
    <property type="match status" value="1"/>
</dbReference>
<keyword evidence="6" id="KW-1185">Reference proteome</keyword>
<reference evidence="5" key="2">
    <citation type="submission" date="2021-04" db="EMBL/GenBank/DDBJ databases">
        <authorList>
            <person name="Zhang T."/>
            <person name="Zhang Y."/>
            <person name="Lu D."/>
            <person name="Zuo D."/>
            <person name="Du Z."/>
        </authorList>
    </citation>
    <scope>NUCLEOTIDE SEQUENCE</scope>
    <source>
        <strain evidence="5">JR1</strain>
    </source>
</reference>
<evidence type="ECO:0000313" key="5">
    <source>
        <dbReference type="EMBL" id="MBR8536059.1"/>
    </source>
</evidence>
<reference evidence="5" key="1">
    <citation type="journal article" date="2018" name="Int. J. Syst. Evol. Microbiol.">
        <title>Carboxylicivirga sediminis sp. nov., isolated from coastal sediment.</title>
        <authorList>
            <person name="Wang F.Q."/>
            <person name="Ren L.H."/>
            <person name="Zou R.J."/>
            <person name="Sun Y.Z."/>
            <person name="Liu X.J."/>
            <person name="Jiang F."/>
            <person name="Liu L.J."/>
        </authorList>
    </citation>
    <scope>NUCLEOTIDE SEQUENCE</scope>
    <source>
        <strain evidence="5">JR1</strain>
    </source>
</reference>
<dbReference type="Pfam" id="PF12833">
    <property type="entry name" value="HTH_18"/>
    <property type="match status" value="1"/>
</dbReference>
<dbReference type="GO" id="GO:0043565">
    <property type="term" value="F:sequence-specific DNA binding"/>
    <property type="evidence" value="ECO:0007669"/>
    <property type="project" value="InterPro"/>
</dbReference>